<dbReference type="GO" id="GO:0016787">
    <property type="term" value="F:hydrolase activity"/>
    <property type="evidence" value="ECO:0007669"/>
    <property type="project" value="UniProtKB-KW"/>
</dbReference>
<gene>
    <name evidence="1" type="ORF">N7472_002967</name>
</gene>
<dbReference type="AlphaFoldDB" id="A0A9W9MS61"/>
<sequence>MSPRLCIQTTFRPLNPNVATESFCSCPGAPNLPEDDPGSKEDSPRLKKAATPALAIITKAGVLGNKVVVGVTSHGRFFKGAEAEPASPSSKRQPKLGSPAWRIFSCVYML</sequence>
<dbReference type="EMBL" id="JAPQKP010000002">
    <property type="protein sequence ID" value="KAJ5206519.1"/>
    <property type="molecule type" value="Genomic_DNA"/>
</dbReference>
<accession>A0A9W9MS61</accession>
<comment type="caution">
    <text evidence="1">The sequence shown here is derived from an EMBL/GenBank/DDBJ whole genome shotgun (WGS) entry which is preliminary data.</text>
</comment>
<keyword evidence="1" id="KW-0378">Hydrolase</keyword>
<reference evidence="1" key="2">
    <citation type="journal article" date="2023" name="IMA Fungus">
        <title>Comparative genomic study of the Penicillium genus elucidates a diverse pangenome and 15 lateral gene transfer events.</title>
        <authorList>
            <person name="Petersen C."/>
            <person name="Sorensen T."/>
            <person name="Nielsen M.R."/>
            <person name="Sondergaard T.E."/>
            <person name="Sorensen J.L."/>
            <person name="Fitzpatrick D.A."/>
            <person name="Frisvad J.C."/>
            <person name="Nielsen K.L."/>
        </authorList>
    </citation>
    <scope>NUCLEOTIDE SEQUENCE</scope>
    <source>
        <strain evidence="1">IBT 16849</strain>
    </source>
</reference>
<keyword evidence="2" id="KW-1185">Reference proteome</keyword>
<evidence type="ECO:0000313" key="1">
    <source>
        <dbReference type="EMBL" id="KAJ5206519.1"/>
    </source>
</evidence>
<protein>
    <submittedName>
        <fullName evidence="1">Glycoside hydrolase superfamily</fullName>
    </submittedName>
</protein>
<evidence type="ECO:0000313" key="2">
    <source>
        <dbReference type="Proteomes" id="UP001150879"/>
    </source>
</evidence>
<dbReference type="Proteomes" id="UP001150879">
    <property type="component" value="Unassembled WGS sequence"/>
</dbReference>
<reference evidence="1" key="1">
    <citation type="submission" date="2022-11" db="EMBL/GenBank/DDBJ databases">
        <authorList>
            <person name="Petersen C."/>
        </authorList>
    </citation>
    <scope>NUCLEOTIDE SEQUENCE</scope>
    <source>
        <strain evidence="1">IBT 16849</strain>
    </source>
</reference>
<organism evidence="1 2">
    <name type="scientific">Penicillium cf. griseofulvum</name>
    <dbReference type="NCBI Taxonomy" id="2972120"/>
    <lineage>
        <taxon>Eukaryota</taxon>
        <taxon>Fungi</taxon>
        <taxon>Dikarya</taxon>
        <taxon>Ascomycota</taxon>
        <taxon>Pezizomycotina</taxon>
        <taxon>Eurotiomycetes</taxon>
        <taxon>Eurotiomycetidae</taxon>
        <taxon>Eurotiales</taxon>
        <taxon>Aspergillaceae</taxon>
        <taxon>Penicillium</taxon>
    </lineage>
</organism>
<name>A0A9W9MS61_9EURO</name>
<proteinExistence type="predicted"/>